<keyword evidence="2" id="KW-0812">Transmembrane</keyword>
<protein>
    <submittedName>
        <fullName evidence="3">Uncharacterized protein</fullName>
    </submittedName>
</protein>
<evidence type="ECO:0000313" key="3">
    <source>
        <dbReference type="EMBL" id="MFK4264709.1"/>
    </source>
</evidence>
<dbReference type="EMBL" id="JBJDQH010000002">
    <property type="protein sequence ID" value="MFK4264709.1"/>
    <property type="molecule type" value="Genomic_DNA"/>
</dbReference>
<dbReference type="Proteomes" id="UP001620295">
    <property type="component" value="Unassembled WGS sequence"/>
</dbReference>
<proteinExistence type="predicted"/>
<keyword evidence="2" id="KW-1133">Transmembrane helix</keyword>
<feature type="region of interest" description="Disordered" evidence="1">
    <location>
        <begin position="1"/>
        <end position="49"/>
    </location>
</feature>
<organism evidence="3 4">
    <name type="scientific">Streptomyces milbemycinicus</name>
    <dbReference type="NCBI Taxonomy" id="476552"/>
    <lineage>
        <taxon>Bacteria</taxon>
        <taxon>Bacillati</taxon>
        <taxon>Actinomycetota</taxon>
        <taxon>Actinomycetes</taxon>
        <taxon>Kitasatosporales</taxon>
        <taxon>Streptomycetaceae</taxon>
        <taxon>Streptomyces</taxon>
    </lineage>
</organism>
<comment type="caution">
    <text evidence="3">The sequence shown here is derived from an EMBL/GenBank/DDBJ whole genome shotgun (WGS) entry which is preliminary data.</text>
</comment>
<name>A0ABW8LFM1_9ACTN</name>
<evidence type="ECO:0000256" key="2">
    <source>
        <dbReference type="SAM" id="Phobius"/>
    </source>
</evidence>
<evidence type="ECO:0000256" key="1">
    <source>
        <dbReference type="SAM" id="MobiDB-lite"/>
    </source>
</evidence>
<reference evidence="3 4" key="1">
    <citation type="submission" date="2024-11" db="EMBL/GenBank/DDBJ databases">
        <title>The Natural Products Discovery Center: Release of the First 8490 Sequenced Strains for Exploring Actinobacteria Biosynthetic Diversity.</title>
        <authorList>
            <person name="Kalkreuter E."/>
            <person name="Kautsar S.A."/>
            <person name="Yang D."/>
            <person name="Bader C.D."/>
            <person name="Teijaro C.N."/>
            <person name="Fluegel L."/>
            <person name="Davis C.M."/>
            <person name="Simpson J.R."/>
            <person name="Lauterbach L."/>
            <person name="Steele A.D."/>
            <person name="Gui C."/>
            <person name="Meng S."/>
            <person name="Li G."/>
            <person name="Viehrig K."/>
            <person name="Ye F."/>
            <person name="Su P."/>
            <person name="Kiefer A.F."/>
            <person name="Nichols A."/>
            <person name="Cepeda A.J."/>
            <person name="Yan W."/>
            <person name="Fan B."/>
            <person name="Jiang Y."/>
            <person name="Adhikari A."/>
            <person name="Zheng C.-J."/>
            <person name="Schuster L."/>
            <person name="Cowan T.M."/>
            <person name="Smanski M.J."/>
            <person name="Chevrette M.G."/>
            <person name="De Carvalho L.P.S."/>
            <person name="Shen B."/>
        </authorList>
    </citation>
    <scope>NUCLEOTIDE SEQUENCE [LARGE SCALE GENOMIC DNA]</scope>
    <source>
        <strain evidence="3 4">NPDC020863</strain>
    </source>
</reference>
<feature type="transmembrane region" description="Helical" evidence="2">
    <location>
        <begin position="58"/>
        <end position="78"/>
    </location>
</feature>
<keyword evidence="4" id="KW-1185">Reference proteome</keyword>
<feature type="compositionally biased region" description="Pro residues" evidence="1">
    <location>
        <begin position="14"/>
        <end position="35"/>
    </location>
</feature>
<dbReference type="RefSeq" id="WP_358639736.1">
    <property type="nucleotide sequence ID" value="NZ_JBFACG010000007.1"/>
</dbReference>
<keyword evidence="2" id="KW-0472">Membrane</keyword>
<accession>A0ABW8LFM1</accession>
<gene>
    <name evidence="3" type="ORF">ACI2L5_07175</name>
</gene>
<sequence>MKNGEADMTEQQQPPTPPQPQGPPPQPAGVPPQPGQFPVGAPAAPPSPQGRISLRNPLVAAALGLVVGLAAVGIPVLLSDDDGGGFGGGGGGGELSAPAKLGGLRPLADLQRSAPTPKAKEMADAITKEEGKSGERLSEAYGGAAAVVKQYADDDVQTTVTLVAVRSRSPKPYVPYEDAKRLALAAPTDELKVIGDVSCVLYNQPTPEGSKPTAESVHVTLCQRTGDGLTVQIRPGGSGVANQPEKVAALVETAWSALS</sequence>
<evidence type="ECO:0000313" key="4">
    <source>
        <dbReference type="Proteomes" id="UP001620295"/>
    </source>
</evidence>